<keyword evidence="2" id="KW-0472">Membrane</keyword>
<dbReference type="AlphaFoldDB" id="A0A6G6GPC7"/>
<dbReference type="KEGG" id="mgel:G5B37_12805"/>
<name>A0A6G6GPC7_9FLAO</name>
<keyword evidence="2" id="KW-0812">Transmembrane</keyword>
<dbReference type="RefSeq" id="WP_164680422.1">
    <property type="nucleotide sequence ID" value="NZ_CP049057.1"/>
</dbReference>
<sequence length="227" mass="25751">MENNKDIGKMVAETMEQGLKSPKASLWDRLDNSLEKREKKRRRALWFWYTGTGVLILLILGIWGFSNHTLKYTKRAPVTSSEIVTNDIESVDENKESIISQTSEVTETTEIERLKQETHNTNEENTITSIQQGSITPKETKANTPREKISEGQPKTDTMAENGFTVKTNHSYYNSDIDTTVVSTNKKQIDSLVRTNKQKMALKDSIARARAADSIKLNEARKDSIPE</sequence>
<keyword evidence="2" id="KW-1133">Transmembrane helix</keyword>
<feature type="region of interest" description="Disordered" evidence="1">
    <location>
        <begin position="118"/>
        <end position="160"/>
    </location>
</feature>
<evidence type="ECO:0000313" key="4">
    <source>
        <dbReference type="Proteomes" id="UP000505306"/>
    </source>
</evidence>
<feature type="compositionally biased region" description="Basic and acidic residues" evidence="1">
    <location>
        <begin position="138"/>
        <end position="150"/>
    </location>
</feature>
<reference evidence="3 4" key="1">
    <citation type="submission" date="2020-02" db="EMBL/GenBank/DDBJ databases">
        <title>Complete genome sequence of Flavobacteriaceae bacterium.</title>
        <authorList>
            <person name="Kim S.-J."/>
            <person name="Kim Y.-S."/>
            <person name="Kim K.-H."/>
        </authorList>
    </citation>
    <scope>NUCLEOTIDE SEQUENCE [LARGE SCALE GENOMIC DNA]</scope>
    <source>
        <strain evidence="3 4">RR4-40</strain>
    </source>
</reference>
<feature type="transmembrane region" description="Helical" evidence="2">
    <location>
        <begin position="46"/>
        <end position="65"/>
    </location>
</feature>
<evidence type="ECO:0000256" key="1">
    <source>
        <dbReference type="SAM" id="MobiDB-lite"/>
    </source>
</evidence>
<gene>
    <name evidence="3" type="ORF">G5B37_12805</name>
</gene>
<keyword evidence="4" id="KW-1185">Reference proteome</keyword>
<dbReference type="Proteomes" id="UP000505306">
    <property type="component" value="Chromosome"/>
</dbReference>
<feature type="compositionally biased region" description="Polar residues" evidence="1">
    <location>
        <begin position="127"/>
        <end position="137"/>
    </location>
</feature>
<accession>A0A6G6GPC7</accession>
<organism evidence="3 4">
    <name type="scientific">Rasiella rasia</name>
    <dbReference type="NCBI Taxonomy" id="2744027"/>
    <lineage>
        <taxon>Bacteria</taxon>
        <taxon>Pseudomonadati</taxon>
        <taxon>Bacteroidota</taxon>
        <taxon>Flavobacteriia</taxon>
        <taxon>Flavobacteriales</taxon>
        <taxon>Flavobacteriaceae</taxon>
        <taxon>Rasiella</taxon>
    </lineage>
</organism>
<evidence type="ECO:0000313" key="3">
    <source>
        <dbReference type="EMBL" id="QIE60409.1"/>
    </source>
</evidence>
<proteinExistence type="predicted"/>
<protein>
    <submittedName>
        <fullName evidence="3">Uncharacterized protein</fullName>
    </submittedName>
</protein>
<evidence type="ECO:0000256" key="2">
    <source>
        <dbReference type="SAM" id="Phobius"/>
    </source>
</evidence>
<dbReference type="EMBL" id="CP049057">
    <property type="protein sequence ID" value="QIE60409.1"/>
    <property type="molecule type" value="Genomic_DNA"/>
</dbReference>